<evidence type="ECO:0000256" key="2">
    <source>
        <dbReference type="ARBA" id="ARBA00022801"/>
    </source>
</evidence>
<evidence type="ECO:0000256" key="4">
    <source>
        <dbReference type="SAM" id="SignalP"/>
    </source>
</evidence>
<evidence type="ECO:0000259" key="5">
    <source>
        <dbReference type="PROSITE" id="PS51677"/>
    </source>
</evidence>
<evidence type="ECO:0000256" key="3">
    <source>
        <dbReference type="SAM" id="MobiDB-lite"/>
    </source>
</evidence>
<dbReference type="PROSITE" id="PS51677">
    <property type="entry name" value="NODB"/>
    <property type="match status" value="1"/>
</dbReference>
<reference evidence="6 7" key="1">
    <citation type="submission" date="2022-10" db="EMBL/GenBank/DDBJ databases">
        <title>paucibacter sp. hw8 Genome sequencing.</title>
        <authorList>
            <person name="Park S."/>
        </authorList>
    </citation>
    <scope>NUCLEOTIDE SEQUENCE [LARGE SCALE GENOMIC DNA]</scope>
    <source>
        <strain evidence="7">hw8</strain>
    </source>
</reference>
<name>A0ABT5KTH3_9BURK</name>
<dbReference type="Pfam" id="PF01522">
    <property type="entry name" value="Polysacc_deac_1"/>
    <property type="match status" value="1"/>
</dbReference>
<dbReference type="PANTHER" id="PTHR10587:SF133">
    <property type="entry name" value="CHITIN DEACETYLASE 1-RELATED"/>
    <property type="match status" value="1"/>
</dbReference>
<dbReference type="PANTHER" id="PTHR10587">
    <property type="entry name" value="GLYCOSYL TRANSFERASE-RELATED"/>
    <property type="match status" value="1"/>
</dbReference>
<proteinExistence type="predicted"/>
<dbReference type="InterPro" id="IPR050248">
    <property type="entry name" value="Polysacc_deacetylase_ArnD"/>
</dbReference>
<dbReference type="Gene3D" id="3.20.20.370">
    <property type="entry name" value="Glycoside hydrolase/deacetylase"/>
    <property type="match status" value="1"/>
</dbReference>
<keyword evidence="7" id="KW-1185">Reference proteome</keyword>
<sequence length="487" mass="53637">MLLPMPRLFNASRFSPAKRLCHGAALLLICCPHLTAWADIAAKVDAMVGNQRKIWVLRDDATPANRGEARRAGQYLYFTNLQLGQSLLAELGQNPDTLPRQFKRWAEAMDKPEFSDEDRLVFRGPLEAALPRLGAEEHQDADARLERLSALRHVLGADFLDAFNPVPLKARPYSPRWTDYVKHLAQQQSSTQILSELADTVQPGGEASASAPTQATGPGVPGVPELAEQQRALKARALEWNGEELPERTLLLTFDDGPHPVHTPAVLDILQHYGLKAIFFQVGRNLGELQDGHVSATRNEALERRIVAEGHAIGNHSYTHPQLPRLSTPQVDQEIADTQKLLDHHVPTGPARTGTFRPPFGARDDRVLAEIEQHGLRSVIWNIDSEDWADPLPSSIAHRIVSEAEKNGRGIVLMHDIHARTVEALPQVIEQLLQRGFRFAHWDGSHLVANTPLPVAPAEAAALPSFLAPAQAPAPASSPAQPEKVKR</sequence>
<gene>
    <name evidence="6" type="ORF">PRZ01_13700</name>
</gene>
<accession>A0ABT5KTH3</accession>
<feature type="region of interest" description="Disordered" evidence="3">
    <location>
        <begin position="200"/>
        <end position="223"/>
    </location>
</feature>
<dbReference type="RefSeq" id="WP_273597360.1">
    <property type="nucleotide sequence ID" value="NZ_JAQQXS010000012.1"/>
</dbReference>
<dbReference type="InterPro" id="IPR011330">
    <property type="entry name" value="Glyco_hydro/deAcase_b/a-brl"/>
</dbReference>
<comment type="caution">
    <text evidence="6">The sequence shown here is derived from an EMBL/GenBank/DDBJ whole genome shotgun (WGS) entry which is preliminary data.</text>
</comment>
<evidence type="ECO:0000313" key="7">
    <source>
        <dbReference type="Proteomes" id="UP001219862"/>
    </source>
</evidence>
<feature type="domain" description="NodB homology" evidence="5">
    <location>
        <begin position="248"/>
        <end position="440"/>
    </location>
</feature>
<feature type="chain" id="PRO_5046037532" evidence="4">
    <location>
        <begin position="39"/>
        <end position="487"/>
    </location>
</feature>
<keyword evidence="4" id="KW-0732">Signal</keyword>
<evidence type="ECO:0000256" key="1">
    <source>
        <dbReference type="ARBA" id="ARBA00022723"/>
    </source>
</evidence>
<keyword evidence="2" id="KW-0378">Hydrolase</keyword>
<evidence type="ECO:0000313" key="6">
    <source>
        <dbReference type="EMBL" id="MDC8786243.1"/>
    </source>
</evidence>
<dbReference type="InterPro" id="IPR002509">
    <property type="entry name" value="NODB_dom"/>
</dbReference>
<dbReference type="Proteomes" id="UP001219862">
    <property type="component" value="Unassembled WGS sequence"/>
</dbReference>
<keyword evidence="1" id="KW-0479">Metal-binding</keyword>
<protein>
    <submittedName>
        <fullName evidence="6">Polysaccharide deacetylase family protein</fullName>
    </submittedName>
</protein>
<dbReference type="EMBL" id="JAQQXS010000012">
    <property type="protein sequence ID" value="MDC8786243.1"/>
    <property type="molecule type" value="Genomic_DNA"/>
</dbReference>
<dbReference type="CDD" id="cd10917">
    <property type="entry name" value="CE4_NodB_like_6s_7s"/>
    <property type="match status" value="1"/>
</dbReference>
<dbReference type="SUPFAM" id="SSF88713">
    <property type="entry name" value="Glycoside hydrolase/deacetylase"/>
    <property type="match status" value="1"/>
</dbReference>
<organism evidence="6 7">
    <name type="scientific">Roseateles koreensis</name>
    <dbReference type="NCBI Taxonomy" id="2987526"/>
    <lineage>
        <taxon>Bacteria</taxon>
        <taxon>Pseudomonadati</taxon>
        <taxon>Pseudomonadota</taxon>
        <taxon>Betaproteobacteria</taxon>
        <taxon>Burkholderiales</taxon>
        <taxon>Sphaerotilaceae</taxon>
        <taxon>Roseateles</taxon>
    </lineage>
</organism>
<feature type="signal peptide" evidence="4">
    <location>
        <begin position="1"/>
        <end position="38"/>
    </location>
</feature>